<feature type="domain" description="ADAMTS/ADAMTS-like cysteine-rich" evidence="5">
    <location>
        <begin position="64"/>
        <end position="161"/>
    </location>
</feature>
<dbReference type="Proteomes" id="UP000678393">
    <property type="component" value="Unassembled WGS sequence"/>
</dbReference>
<comment type="subcellular location">
    <subcellularLocation>
        <location evidence="1">Secreted</location>
    </subcellularLocation>
</comment>
<name>A0A8S3YH88_9EUPU</name>
<evidence type="ECO:0000256" key="2">
    <source>
        <dbReference type="ARBA" id="ARBA00022525"/>
    </source>
</evidence>
<dbReference type="SUPFAM" id="SSF82895">
    <property type="entry name" value="TSP-1 type 1 repeat"/>
    <property type="match status" value="1"/>
</dbReference>
<accession>A0A8S3YH88</accession>
<dbReference type="PANTHER" id="PTHR13723">
    <property type="entry name" value="ADAMTS A DISINTEGRIN AND METALLOPROTEASE WITH THROMBOSPONDIN MOTIFS PROTEASE"/>
    <property type="match status" value="1"/>
</dbReference>
<dbReference type="PROSITE" id="PS50092">
    <property type="entry name" value="TSP1"/>
    <property type="match status" value="1"/>
</dbReference>
<feature type="disulfide bond" evidence="4">
    <location>
        <begin position="19"/>
        <end position="54"/>
    </location>
</feature>
<dbReference type="InterPro" id="IPR036383">
    <property type="entry name" value="TSP1_rpt_sf"/>
</dbReference>
<evidence type="ECO:0000256" key="4">
    <source>
        <dbReference type="PIRSR" id="PIRSR613273-3"/>
    </source>
</evidence>
<dbReference type="Pfam" id="PF19236">
    <property type="entry name" value="ADAMTS_CR_3"/>
    <property type="match status" value="1"/>
</dbReference>
<dbReference type="GO" id="GO:0031012">
    <property type="term" value="C:extracellular matrix"/>
    <property type="evidence" value="ECO:0007669"/>
    <property type="project" value="TreeGrafter"/>
</dbReference>
<sequence length="186" mass="20524">TVAGVDGDHWSDWSSWSECSRTCDGGATYQERKCVRSFDSAEGCEGERFRYTTCNNDPCSADSVDFRTQQCAAYDNATYGGKLYAWLPYTDRKNPCTLYCIPRGNRTVVRLAPKVLDGTRCKFNAHDMCINGKCWTVGCDHQLDSPLTLDLCGVCGGNNSCLNNGTSRRYQWIEIGLSPCSASCGV</sequence>
<dbReference type="PRINTS" id="PR01857">
    <property type="entry name" value="ADAMTSFAMILY"/>
</dbReference>
<dbReference type="GO" id="GO:0005576">
    <property type="term" value="C:extracellular region"/>
    <property type="evidence" value="ECO:0007669"/>
    <property type="project" value="UniProtKB-SubCell"/>
</dbReference>
<dbReference type="PANTHER" id="PTHR13723:SF313">
    <property type="entry name" value="PEPTIDASE M12B DOMAIN-CONTAINING PROTEIN"/>
    <property type="match status" value="1"/>
</dbReference>
<evidence type="ECO:0000313" key="7">
    <source>
        <dbReference type="Proteomes" id="UP000678393"/>
    </source>
</evidence>
<reference evidence="6" key="1">
    <citation type="submission" date="2021-04" db="EMBL/GenBank/DDBJ databases">
        <authorList>
            <consortium name="Molecular Ecology Group"/>
        </authorList>
    </citation>
    <scope>NUCLEOTIDE SEQUENCE</scope>
</reference>
<organism evidence="6 7">
    <name type="scientific">Candidula unifasciata</name>
    <dbReference type="NCBI Taxonomy" id="100452"/>
    <lineage>
        <taxon>Eukaryota</taxon>
        <taxon>Metazoa</taxon>
        <taxon>Spiralia</taxon>
        <taxon>Lophotrochozoa</taxon>
        <taxon>Mollusca</taxon>
        <taxon>Gastropoda</taxon>
        <taxon>Heterobranchia</taxon>
        <taxon>Euthyneura</taxon>
        <taxon>Panpulmonata</taxon>
        <taxon>Eupulmonata</taxon>
        <taxon>Stylommatophora</taxon>
        <taxon>Helicina</taxon>
        <taxon>Helicoidea</taxon>
        <taxon>Geomitridae</taxon>
        <taxon>Candidula</taxon>
    </lineage>
</organism>
<dbReference type="SMART" id="SM00209">
    <property type="entry name" value="TSP1"/>
    <property type="match status" value="1"/>
</dbReference>
<dbReference type="InterPro" id="IPR013273">
    <property type="entry name" value="ADAMTS/ADAMTS-like"/>
</dbReference>
<dbReference type="AlphaFoldDB" id="A0A8S3YH88"/>
<dbReference type="GO" id="GO:0030198">
    <property type="term" value="P:extracellular matrix organization"/>
    <property type="evidence" value="ECO:0007669"/>
    <property type="project" value="InterPro"/>
</dbReference>
<keyword evidence="2" id="KW-0964">Secreted</keyword>
<evidence type="ECO:0000256" key="1">
    <source>
        <dbReference type="ARBA" id="ARBA00004613"/>
    </source>
</evidence>
<proteinExistence type="predicted"/>
<dbReference type="InterPro" id="IPR045371">
    <property type="entry name" value="ADAMTS_CR_3"/>
</dbReference>
<dbReference type="OrthoDB" id="5781878at2759"/>
<comment type="caution">
    <text evidence="6">The sequence shown here is derived from an EMBL/GenBank/DDBJ whole genome shotgun (WGS) entry which is preliminary data.</text>
</comment>
<feature type="non-terminal residue" evidence="6">
    <location>
        <position position="1"/>
    </location>
</feature>
<evidence type="ECO:0000313" key="6">
    <source>
        <dbReference type="EMBL" id="CAG5116553.1"/>
    </source>
</evidence>
<dbReference type="InterPro" id="IPR050439">
    <property type="entry name" value="ADAMTS_ADAMTS-like"/>
</dbReference>
<dbReference type="EMBL" id="CAJHNH020000269">
    <property type="protein sequence ID" value="CAG5116553.1"/>
    <property type="molecule type" value="Genomic_DNA"/>
</dbReference>
<feature type="disulfide bond" evidence="4">
    <location>
        <begin position="34"/>
        <end position="44"/>
    </location>
</feature>
<evidence type="ECO:0000259" key="5">
    <source>
        <dbReference type="Pfam" id="PF19236"/>
    </source>
</evidence>
<dbReference type="InterPro" id="IPR000884">
    <property type="entry name" value="TSP1_rpt"/>
</dbReference>
<feature type="non-terminal residue" evidence="6">
    <location>
        <position position="186"/>
    </location>
</feature>
<keyword evidence="7" id="KW-1185">Reference proteome</keyword>
<evidence type="ECO:0000256" key="3">
    <source>
        <dbReference type="ARBA" id="ARBA00023157"/>
    </source>
</evidence>
<feature type="disulfide bond" evidence="4">
    <location>
        <begin position="23"/>
        <end position="59"/>
    </location>
</feature>
<dbReference type="Gene3D" id="2.20.100.10">
    <property type="entry name" value="Thrombospondin type-1 (TSP1) repeat"/>
    <property type="match status" value="1"/>
</dbReference>
<protein>
    <recommendedName>
        <fullName evidence="5">ADAMTS/ADAMTS-like cysteine-rich domain-containing protein</fullName>
    </recommendedName>
</protein>
<keyword evidence="3 4" id="KW-1015">Disulfide bond</keyword>
<gene>
    <name evidence="6" type="ORF">CUNI_LOCUS2111</name>
</gene>
<dbReference type="Pfam" id="PF00090">
    <property type="entry name" value="TSP_1"/>
    <property type="match status" value="1"/>
</dbReference>